<reference evidence="1 2" key="2">
    <citation type="submission" date="2020-03" db="EMBL/GenBank/DDBJ databases">
        <title>Roseomonas stagni sp. nov., isolated from pond water in Japan.</title>
        <authorList>
            <person name="Furuhata K."/>
            <person name="Miyamoto H."/>
            <person name="Goto K."/>
        </authorList>
    </citation>
    <scope>NUCLEOTIDE SEQUENCE [LARGE SCALE GENOMIC DNA]</scope>
    <source>
        <strain evidence="1 2">PeD5</strain>
    </source>
</reference>
<comment type="caution">
    <text evidence="1">The sequence shown here is derived from an EMBL/GenBank/DDBJ whole genome shotgun (WGS) entry which is preliminary data.</text>
</comment>
<proteinExistence type="predicted"/>
<keyword evidence="2" id="KW-1185">Reference proteome</keyword>
<evidence type="ECO:0000313" key="2">
    <source>
        <dbReference type="Proteomes" id="UP000475385"/>
    </source>
</evidence>
<dbReference type="Proteomes" id="UP000475385">
    <property type="component" value="Unassembled WGS sequence"/>
</dbReference>
<name>A0A6M1LH94_9PROT</name>
<gene>
    <name evidence="1" type="ORF">G3576_05945</name>
</gene>
<dbReference type="AlphaFoldDB" id="A0A6M1LH94"/>
<dbReference type="EMBL" id="JAAIKB010000002">
    <property type="protein sequence ID" value="NGM19547.1"/>
    <property type="molecule type" value="Genomic_DNA"/>
</dbReference>
<evidence type="ECO:0000313" key="1">
    <source>
        <dbReference type="EMBL" id="NGM19547.1"/>
    </source>
</evidence>
<reference evidence="1 2" key="1">
    <citation type="submission" date="2020-02" db="EMBL/GenBank/DDBJ databases">
        <authorList>
            <person name="Kim H.M."/>
            <person name="Jeon C.O."/>
        </authorList>
    </citation>
    <scope>NUCLEOTIDE SEQUENCE [LARGE SCALE GENOMIC DNA]</scope>
    <source>
        <strain evidence="1 2">PeD5</strain>
    </source>
</reference>
<accession>A0A6M1LH94</accession>
<protein>
    <submittedName>
        <fullName evidence="1">Uncharacterized protein</fullName>
    </submittedName>
</protein>
<organism evidence="1 2">
    <name type="scientific">Falsiroseomonas algicola</name>
    <dbReference type="NCBI Taxonomy" id="2716930"/>
    <lineage>
        <taxon>Bacteria</taxon>
        <taxon>Pseudomonadati</taxon>
        <taxon>Pseudomonadota</taxon>
        <taxon>Alphaproteobacteria</taxon>
        <taxon>Acetobacterales</taxon>
        <taxon>Roseomonadaceae</taxon>
        <taxon>Falsiroseomonas</taxon>
    </lineage>
</organism>
<sequence length="70" mass="7587">MTPKNNGHARARAAREIPAPEFIAASLLTSDTGSEIHLMARDGRLMRLSADAETARSAIIGLWKALDSQR</sequence>
<dbReference type="RefSeq" id="WP_164693445.1">
    <property type="nucleotide sequence ID" value="NZ_JAAIKB010000002.1"/>
</dbReference>